<organism evidence="2">
    <name type="scientific">Xenopsylla cheopis</name>
    <name type="common">Oriental rat flea</name>
    <name type="synonym">Pulex cheopis</name>
    <dbReference type="NCBI Taxonomy" id="163159"/>
    <lineage>
        <taxon>Eukaryota</taxon>
        <taxon>Metazoa</taxon>
        <taxon>Ecdysozoa</taxon>
        <taxon>Arthropoda</taxon>
        <taxon>Hexapoda</taxon>
        <taxon>Insecta</taxon>
        <taxon>Pterygota</taxon>
        <taxon>Neoptera</taxon>
        <taxon>Endopterygota</taxon>
        <taxon>Siphonaptera</taxon>
        <taxon>Pulicidae</taxon>
        <taxon>Xenopsyllinae</taxon>
        <taxon>Xenopsylla</taxon>
    </lineage>
</organism>
<feature type="transmembrane region" description="Helical" evidence="1">
    <location>
        <begin position="46"/>
        <end position="66"/>
    </location>
</feature>
<keyword evidence="1" id="KW-1133">Transmembrane helix</keyword>
<feature type="transmembrane region" description="Helical" evidence="1">
    <location>
        <begin position="6"/>
        <end position="25"/>
    </location>
</feature>
<dbReference type="AlphaFoldDB" id="A0A6M2DWE9"/>
<dbReference type="EMBL" id="GIIL01006949">
    <property type="protein sequence ID" value="NOV50675.1"/>
    <property type="molecule type" value="Transcribed_RNA"/>
</dbReference>
<name>A0A6M2DWE9_XENCH</name>
<evidence type="ECO:0000313" key="2">
    <source>
        <dbReference type="EMBL" id="NOV50675.1"/>
    </source>
</evidence>
<evidence type="ECO:0000256" key="1">
    <source>
        <dbReference type="SAM" id="Phobius"/>
    </source>
</evidence>
<reference evidence="2" key="1">
    <citation type="submission" date="2020-03" db="EMBL/GenBank/DDBJ databases">
        <title>Transcriptomic Profiling of the Digestive Tract of the Rat Flea, Xenopsylla cheopis, Following Blood Feeding and Infection with Yersinia pestis.</title>
        <authorList>
            <person name="Bland D.M."/>
            <person name="Martens C.A."/>
            <person name="Virtaneva K."/>
            <person name="Kanakabandi K."/>
            <person name="Long D."/>
            <person name="Rosenke R."/>
            <person name="Saturday G.A."/>
            <person name="Hoyt F.H."/>
            <person name="Bruno D.P."/>
            <person name="Ribeiro J.M.C."/>
            <person name="Hinnebusch J."/>
        </authorList>
    </citation>
    <scope>NUCLEOTIDE SEQUENCE</scope>
</reference>
<protein>
    <submittedName>
        <fullName evidence="2">Putative product</fullName>
    </submittedName>
</protein>
<proteinExistence type="predicted"/>
<keyword evidence="1" id="KW-0812">Transmembrane</keyword>
<sequence>MNAAIALAISFMQCLSLVMMLLKYLKCSTSSIQSCISCHRYLQWMILFRFRQLFRFFVVYFHVLLFCHLDDSIQHRQQRFLSLRQNYQIVCILYGINLHASHCKVSDVYSSASLTSHSP</sequence>
<keyword evidence="1" id="KW-0472">Membrane</keyword>
<accession>A0A6M2DWE9</accession>